<evidence type="ECO:0000256" key="5">
    <source>
        <dbReference type="ARBA" id="ARBA00023049"/>
    </source>
</evidence>
<organism evidence="7 8">
    <name type="scientific">Cohnella herbarum</name>
    <dbReference type="NCBI Taxonomy" id="2728023"/>
    <lineage>
        <taxon>Bacteria</taxon>
        <taxon>Bacillati</taxon>
        <taxon>Bacillota</taxon>
        <taxon>Bacilli</taxon>
        <taxon>Bacillales</taxon>
        <taxon>Paenibacillaceae</taxon>
        <taxon>Cohnella</taxon>
    </lineage>
</organism>
<keyword evidence="5" id="KW-0482">Metalloprotease</keyword>
<evidence type="ECO:0000256" key="3">
    <source>
        <dbReference type="ARBA" id="ARBA00022801"/>
    </source>
</evidence>
<name>A0A7Z2VES8_9BACL</name>
<dbReference type="EMBL" id="CP051680">
    <property type="protein sequence ID" value="QJD81866.1"/>
    <property type="molecule type" value="Genomic_DNA"/>
</dbReference>
<keyword evidence="1" id="KW-0645">Protease</keyword>
<protein>
    <recommendedName>
        <fullName evidence="6">JAB1/MPN/MOV34 metalloenzyme domain-containing protein</fullName>
    </recommendedName>
</protein>
<proteinExistence type="predicted"/>
<dbReference type="AlphaFoldDB" id="A0A7Z2VES8"/>
<feature type="domain" description="JAB1/MPN/MOV34 metalloenzyme" evidence="6">
    <location>
        <begin position="6"/>
        <end position="143"/>
    </location>
</feature>
<evidence type="ECO:0000313" key="8">
    <source>
        <dbReference type="Proteomes" id="UP000502248"/>
    </source>
</evidence>
<evidence type="ECO:0000256" key="1">
    <source>
        <dbReference type="ARBA" id="ARBA00022670"/>
    </source>
</evidence>
<evidence type="ECO:0000256" key="2">
    <source>
        <dbReference type="ARBA" id="ARBA00022723"/>
    </source>
</evidence>
<keyword evidence="3" id="KW-0378">Hydrolase</keyword>
<dbReference type="PANTHER" id="PTHR34858:SF1">
    <property type="entry name" value="CYSO-CYSTEINE PEPTIDASE"/>
    <property type="match status" value="1"/>
</dbReference>
<reference evidence="7 8" key="1">
    <citation type="submission" date="2020-04" db="EMBL/GenBank/DDBJ databases">
        <title>Genome sequencing of novel species.</title>
        <authorList>
            <person name="Heo J."/>
            <person name="Kim S.-J."/>
            <person name="Kim J.-S."/>
            <person name="Hong S.-B."/>
            <person name="Kwon S.-W."/>
        </authorList>
    </citation>
    <scope>NUCLEOTIDE SEQUENCE [LARGE SCALE GENOMIC DNA]</scope>
    <source>
        <strain evidence="7 8">MFER-1</strain>
    </source>
</reference>
<dbReference type="SUPFAM" id="SSF102712">
    <property type="entry name" value="JAB1/MPN domain"/>
    <property type="match status" value="1"/>
</dbReference>
<dbReference type="KEGG" id="cheb:HH215_00835"/>
<evidence type="ECO:0000256" key="4">
    <source>
        <dbReference type="ARBA" id="ARBA00022833"/>
    </source>
</evidence>
<dbReference type="Pfam" id="PF14464">
    <property type="entry name" value="Prok-JAB"/>
    <property type="match status" value="1"/>
</dbReference>
<keyword evidence="8" id="KW-1185">Reference proteome</keyword>
<dbReference type="InterPro" id="IPR051929">
    <property type="entry name" value="VirAsm_ModProt"/>
</dbReference>
<dbReference type="GO" id="GO:0008270">
    <property type="term" value="F:zinc ion binding"/>
    <property type="evidence" value="ECO:0007669"/>
    <property type="project" value="TreeGrafter"/>
</dbReference>
<dbReference type="Gene3D" id="3.40.140.10">
    <property type="entry name" value="Cytidine Deaminase, domain 2"/>
    <property type="match status" value="1"/>
</dbReference>
<accession>A0A7Z2VES8</accession>
<dbReference type="RefSeq" id="WP_169278172.1">
    <property type="nucleotide sequence ID" value="NZ_CP051680.1"/>
</dbReference>
<dbReference type="InterPro" id="IPR000555">
    <property type="entry name" value="JAMM/MPN+_dom"/>
</dbReference>
<keyword evidence="2" id="KW-0479">Metal-binding</keyword>
<dbReference type="PANTHER" id="PTHR34858">
    <property type="entry name" value="CYSO-CYSTEINE PEPTIDASE"/>
    <property type="match status" value="1"/>
</dbReference>
<sequence length="143" mass="16419">MERMKEVYLDSTLENDLIAISRQRSSYEICGVIYGTISGGVVFADGFSLIRNSSPFSRESYSFHPEDWVSVYYEAQKNQRMIVGLFHTHPEGSTAPSVSDTSGSLPWRTYWIISLVRDEHEIAIYERRAQGDWNPLPVVRRPL</sequence>
<dbReference type="GO" id="GO:0006508">
    <property type="term" value="P:proteolysis"/>
    <property type="evidence" value="ECO:0007669"/>
    <property type="project" value="UniProtKB-KW"/>
</dbReference>
<dbReference type="Proteomes" id="UP000502248">
    <property type="component" value="Chromosome"/>
</dbReference>
<dbReference type="SMART" id="SM00232">
    <property type="entry name" value="JAB_MPN"/>
    <property type="match status" value="1"/>
</dbReference>
<gene>
    <name evidence="7" type="ORF">HH215_00835</name>
</gene>
<evidence type="ECO:0000259" key="6">
    <source>
        <dbReference type="SMART" id="SM00232"/>
    </source>
</evidence>
<dbReference type="InterPro" id="IPR028090">
    <property type="entry name" value="JAB_dom_prok"/>
</dbReference>
<dbReference type="GO" id="GO:0008235">
    <property type="term" value="F:metalloexopeptidase activity"/>
    <property type="evidence" value="ECO:0007669"/>
    <property type="project" value="TreeGrafter"/>
</dbReference>
<evidence type="ECO:0000313" key="7">
    <source>
        <dbReference type="EMBL" id="QJD81866.1"/>
    </source>
</evidence>
<keyword evidence="4" id="KW-0862">Zinc</keyword>